<name>A0A1Z4LMJ9_9CYAN</name>
<dbReference type="SUPFAM" id="SSF55729">
    <property type="entry name" value="Acyl-CoA N-acyltransferases (Nat)"/>
    <property type="match status" value="1"/>
</dbReference>
<dbReference type="InterPro" id="IPR000182">
    <property type="entry name" value="GNAT_dom"/>
</dbReference>
<dbReference type="Gene3D" id="3.30.1050.10">
    <property type="entry name" value="SCP2 sterol-binding domain"/>
    <property type="match status" value="1"/>
</dbReference>
<evidence type="ECO:0000313" key="2">
    <source>
        <dbReference type="EMBL" id="BAY82429.1"/>
    </source>
</evidence>
<dbReference type="AlphaFoldDB" id="A0A1Z4LMJ9"/>
<accession>A0A1Z4LMJ9</accession>
<dbReference type="InterPro" id="IPR025559">
    <property type="entry name" value="Eis_dom"/>
</dbReference>
<dbReference type="PROSITE" id="PS51186">
    <property type="entry name" value="GNAT"/>
    <property type="match status" value="1"/>
</dbReference>
<dbReference type="InterPro" id="IPR036527">
    <property type="entry name" value="SCP2_sterol-bd_dom_sf"/>
</dbReference>
<feature type="domain" description="N-acetyltransferase" evidence="1">
    <location>
        <begin position="6"/>
        <end position="144"/>
    </location>
</feature>
<gene>
    <name evidence="2" type="ORF">NIES267_19090</name>
</gene>
<dbReference type="GO" id="GO:0034069">
    <property type="term" value="F:aminoglycoside N-acetyltransferase activity"/>
    <property type="evidence" value="ECO:0007669"/>
    <property type="project" value="TreeGrafter"/>
</dbReference>
<proteinExistence type="predicted"/>
<dbReference type="Gene3D" id="3.40.630.30">
    <property type="match status" value="2"/>
</dbReference>
<sequence>MKPEFIYSSDCDSEQSYSFASILGQCFLSSPAEQKAWLKLMETENLRIISKNKEVIGGLAVIPMAQWWGGKSVTMTGIAGVSIAPEYRGTGAALSLMQQTIKELHAKGVATSVLYPSVQRLYRKLGYEQAGSFYGWETSAQNIQIREQPLPIKAVSTDSQIFYELYKKQAKNLNGNLNRAKPIWSRIMNPSNDTFYAYLIGSAEEPQGYIIFSQHSAEDGAILRVRDWVVLTNAAAKTFWSFLNNHRAQIDKIRWRSSAIDYLTLLLPEQIAKIKFKQCWMLRIINVEKALSTRGYLSGIEAELHLKITDDLIAENNGNFVLSIHNGSANITKGGKGELKLDIRGLAPLYTGLFTPQQLQLTGKLDGTEQAISTATQIFAATSPWMMDYF</sequence>
<dbReference type="InterPro" id="IPR041380">
    <property type="entry name" value="Acetyltransf_17"/>
</dbReference>
<dbReference type="OrthoDB" id="3498897at2"/>
<dbReference type="GO" id="GO:0030649">
    <property type="term" value="P:aminoglycoside antibiotic catabolic process"/>
    <property type="evidence" value="ECO:0007669"/>
    <property type="project" value="TreeGrafter"/>
</dbReference>
<dbReference type="EMBL" id="AP018227">
    <property type="protein sequence ID" value="BAY82429.1"/>
    <property type="molecule type" value="Genomic_DNA"/>
</dbReference>
<organism evidence="2 3">
    <name type="scientific">Calothrix parasitica NIES-267</name>
    <dbReference type="NCBI Taxonomy" id="1973488"/>
    <lineage>
        <taxon>Bacteria</taxon>
        <taxon>Bacillati</taxon>
        <taxon>Cyanobacteriota</taxon>
        <taxon>Cyanophyceae</taxon>
        <taxon>Nostocales</taxon>
        <taxon>Calotrichaceae</taxon>
        <taxon>Calothrix</taxon>
    </lineage>
</organism>
<dbReference type="PANTHER" id="PTHR37817:SF1">
    <property type="entry name" value="N-ACETYLTRANSFERASE EIS"/>
    <property type="match status" value="1"/>
</dbReference>
<dbReference type="SUPFAM" id="SSF55718">
    <property type="entry name" value="SCP-like"/>
    <property type="match status" value="1"/>
</dbReference>
<reference evidence="2 3" key="1">
    <citation type="submission" date="2017-06" db="EMBL/GenBank/DDBJ databases">
        <title>Genome sequencing of cyanobaciteial culture collection at National Institute for Environmental Studies (NIES).</title>
        <authorList>
            <person name="Hirose Y."/>
            <person name="Shimura Y."/>
            <person name="Fujisawa T."/>
            <person name="Nakamura Y."/>
            <person name="Kawachi M."/>
        </authorList>
    </citation>
    <scope>NUCLEOTIDE SEQUENCE [LARGE SCALE GENOMIC DNA]</scope>
    <source>
        <strain evidence="2 3">NIES-267</strain>
    </source>
</reference>
<keyword evidence="3" id="KW-1185">Reference proteome</keyword>
<dbReference type="InterPro" id="IPR051554">
    <property type="entry name" value="Acetyltransferase_Eis"/>
</dbReference>
<keyword evidence="2" id="KW-0808">Transferase</keyword>
<dbReference type="Proteomes" id="UP000218418">
    <property type="component" value="Chromosome"/>
</dbReference>
<dbReference type="Pfam" id="PF13527">
    <property type="entry name" value="Acetyltransf_9"/>
    <property type="match status" value="1"/>
</dbReference>
<dbReference type="Pfam" id="PF17668">
    <property type="entry name" value="Acetyltransf_17"/>
    <property type="match status" value="1"/>
</dbReference>
<dbReference type="PANTHER" id="PTHR37817">
    <property type="entry name" value="N-ACETYLTRANSFERASE EIS"/>
    <property type="match status" value="1"/>
</dbReference>
<protein>
    <submittedName>
        <fullName evidence="2">GCN5-related N-acetyltransferase</fullName>
    </submittedName>
</protein>
<dbReference type="InterPro" id="IPR016181">
    <property type="entry name" value="Acyl_CoA_acyltransferase"/>
</dbReference>
<dbReference type="Pfam" id="PF13530">
    <property type="entry name" value="SCP2_2"/>
    <property type="match status" value="1"/>
</dbReference>
<dbReference type="CDD" id="cd04301">
    <property type="entry name" value="NAT_SF"/>
    <property type="match status" value="1"/>
</dbReference>
<evidence type="ECO:0000313" key="3">
    <source>
        <dbReference type="Proteomes" id="UP000218418"/>
    </source>
</evidence>
<evidence type="ECO:0000259" key="1">
    <source>
        <dbReference type="PROSITE" id="PS51186"/>
    </source>
</evidence>